<dbReference type="InterPro" id="IPR019894">
    <property type="entry name" value="Patatin-related_protein"/>
</dbReference>
<protein>
    <submittedName>
        <fullName evidence="5">Patatin-related protein</fullName>
    </submittedName>
</protein>
<dbReference type="Proteomes" id="UP000184076">
    <property type="component" value="Unassembled WGS sequence"/>
</dbReference>
<dbReference type="EMBL" id="FQVB01000007">
    <property type="protein sequence ID" value="SHE81669.1"/>
    <property type="molecule type" value="Genomic_DNA"/>
</dbReference>
<feature type="active site" description="Nucleophile" evidence="2">
    <location>
        <position position="70"/>
    </location>
</feature>
<dbReference type="Pfam" id="PF01734">
    <property type="entry name" value="Patatin"/>
    <property type="match status" value="1"/>
</dbReference>
<evidence type="ECO:0000256" key="3">
    <source>
        <dbReference type="SAM" id="Phobius"/>
    </source>
</evidence>
<keyword evidence="3" id="KW-0472">Membrane</keyword>
<dbReference type="GO" id="GO:0016042">
    <property type="term" value="P:lipid catabolic process"/>
    <property type="evidence" value="ECO:0007669"/>
    <property type="project" value="UniProtKB-UniRule"/>
</dbReference>
<keyword evidence="6" id="KW-1185">Reference proteome</keyword>
<dbReference type="GO" id="GO:0016787">
    <property type="term" value="F:hydrolase activity"/>
    <property type="evidence" value="ECO:0007669"/>
    <property type="project" value="UniProtKB-UniRule"/>
</dbReference>
<reference evidence="6" key="1">
    <citation type="submission" date="2016-11" db="EMBL/GenBank/DDBJ databases">
        <authorList>
            <person name="Varghese N."/>
            <person name="Submissions S."/>
        </authorList>
    </citation>
    <scope>NUCLEOTIDE SEQUENCE [LARGE SCALE GENOMIC DNA]</scope>
    <source>
        <strain evidence="6">DSM 9756</strain>
    </source>
</reference>
<gene>
    <name evidence="5" type="ORF">SAMN02745206_00890</name>
</gene>
<accession>A0A1M4WK84</accession>
<dbReference type="InterPro" id="IPR024282">
    <property type="entry name" value="DUF3376"/>
</dbReference>
<evidence type="ECO:0000256" key="2">
    <source>
        <dbReference type="PROSITE-ProRule" id="PRU01161"/>
    </source>
</evidence>
<keyword evidence="2" id="KW-0378">Hydrolase</keyword>
<dbReference type="InterPro" id="IPR002641">
    <property type="entry name" value="PNPLA_dom"/>
</dbReference>
<keyword evidence="3" id="KW-0812">Transmembrane</keyword>
<dbReference type="AlphaFoldDB" id="A0A1M4WK84"/>
<keyword evidence="2" id="KW-0442">Lipid degradation</keyword>
<feature type="short sequence motif" description="GXSXG" evidence="2">
    <location>
        <begin position="68"/>
        <end position="72"/>
    </location>
</feature>
<feature type="domain" description="PNPLA" evidence="4">
    <location>
        <begin position="21"/>
        <end position="276"/>
    </location>
</feature>
<evidence type="ECO:0000259" key="4">
    <source>
        <dbReference type="PROSITE" id="PS51635"/>
    </source>
</evidence>
<dbReference type="PROSITE" id="PS51635">
    <property type="entry name" value="PNPLA"/>
    <property type="match status" value="1"/>
</dbReference>
<dbReference type="STRING" id="1121391.SAMN02745206_00890"/>
<feature type="transmembrane region" description="Helical" evidence="3">
    <location>
        <begin position="933"/>
        <end position="951"/>
    </location>
</feature>
<comment type="caution">
    <text evidence="2">Lacks conserved residue(s) required for the propagation of feature annotation.</text>
</comment>
<proteinExistence type="predicted"/>
<evidence type="ECO:0000256" key="1">
    <source>
        <dbReference type="ARBA" id="ARBA00023098"/>
    </source>
</evidence>
<sequence>MTTDILGKDGKDRSREIRIALVLYGGVSLAVYENGVTRAFFDLVRENGPFGLLLEILDANAVVDVVAGTSAGGINGLFLAAALESGGDFAKTADLWRKHGDLGALLRPVTAADEAVSLLDGEGYYQQRLEEAFRSILTPTHVRAPSPGEMDVFITGTNLEGVLSTYWDSLGARIDDKTHRTVFRLQHRPGRKVLGLGPEDPAPRDTAPLRACILASIARITSTFPVAFPPFSLEQLPPDRREAVKEALERSSRTRPTHHVYVDGGVLDNKPFGPVLKAIFYRMPHKLVDRRLFYVEPDPAHLTPLTDEESHRLQNPFRVAVASLSTIPSHESIGEDLEKLKAHNARIRWLNRIKENYLELARPGAPGPDPASCHTPGEVYRRVRIDSLCTLMVSDSDDVPSAKTEISHPERKRLFQSLRGTLLELTAAEDTAPPGKGPAGWLHSYDVEWHLRCAFHVLYHLYQSMGASPEDEQQELLQAVKAAGRIIKALHMIRNRLYLLRDTLFEKTEAGLRLAPSFLLKSFAAFLDRESPLWHPLLSEFPSEATEMPLRDHLRLLADREAGPLRSRQLTRAASQAWQWIRETDPEKLERLHLPETPPETVFTALHEVLHLLIRSVPEAGNPIEDFVILDRAFYPVEFAAGIHELDEIEYVRISPRDAQTGLSAVAPSLKVTGDDMAHFAAFFRRDWRANDILWGRIDGICQIVRSLLDEGAQQRLWRNRWHLPDAITTESLDEHFQGCPLSQRKALLRSWRELLDTRPPEDCSEAEKADWLLKLSAFRDRFITAAQYHAVCQDLGTLYEDLYFQEIVWGTISDDTGVGPQTGETVVEARARERGTQARDAVRDCGSDLQEKALGSQTVVGPKGAVPAHILTEYACHAYLLVWGLLRTALQGHQKLSGFFSRRTPRWILRTPIAFFYHLVRAQRRQPRSFPVLVVGSVAALLACGFTGLFFGNPWFVLPIVAALAAMGITVWLKPEKK</sequence>
<evidence type="ECO:0000313" key="5">
    <source>
        <dbReference type="EMBL" id="SHE81669.1"/>
    </source>
</evidence>
<keyword evidence="3" id="KW-1133">Transmembrane helix</keyword>
<dbReference type="Gene3D" id="3.40.1090.10">
    <property type="entry name" value="Cytosolic phospholipase A2 catalytic domain"/>
    <property type="match status" value="2"/>
</dbReference>
<organism evidence="5 6">
    <name type="scientific">Desulfacinum infernum DSM 9756</name>
    <dbReference type="NCBI Taxonomy" id="1121391"/>
    <lineage>
        <taxon>Bacteria</taxon>
        <taxon>Pseudomonadati</taxon>
        <taxon>Thermodesulfobacteriota</taxon>
        <taxon>Syntrophobacteria</taxon>
        <taxon>Syntrophobacterales</taxon>
        <taxon>Syntrophobacteraceae</taxon>
        <taxon>Desulfacinum</taxon>
    </lineage>
</organism>
<dbReference type="NCBIfam" id="TIGR03607">
    <property type="entry name" value="patatin-like protein"/>
    <property type="match status" value="1"/>
</dbReference>
<feature type="short sequence motif" description="DGA/G" evidence="2">
    <location>
        <begin position="263"/>
        <end position="265"/>
    </location>
</feature>
<dbReference type="SUPFAM" id="SSF52151">
    <property type="entry name" value="FabD/lysophospholipase-like"/>
    <property type="match status" value="1"/>
</dbReference>
<evidence type="ECO:0000313" key="6">
    <source>
        <dbReference type="Proteomes" id="UP000184076"/>
    </source>
</evidence>
<dbReference type="Pfam" id="PF11856">
    <property type="entry name" value="DUF3376"/>
    <property type="match status" value="1"/>
</dbReference>
<dbReference type="InterPro" id="IPR016035">
    <property type="entry name" value="Acyl_Trfase/lysoPLipase"/>
</dbReference>
<dbReference type="RefSeq" id="WP_073037338.1">
    <property type="nucleotide sequence ID" value="NZ_FQVB01000007.1"/>
</dbReference>
<keyword evidence="1 2" id="KW-0443">Lipid metabolism</keyword>
<feature type="active site" description="Proton acceptor" evidence="2">
    <location>
        <position position="263"/>
    </location>
</feature>
<name>A0A1M4WK84_9BACT</name>
<dbReference type="OrthoDB" id="100834at2"/>
<feature type="transmembrane region" description="Helical" evidence="3">
    <location>
        <begin position="957"/>
        <end position="974"/>
    </location>
</feature>